<evidence type="ECO:0000313" key="3">
    <source>
        <dbReference type="Proteomes" id="UP001341840"/>
    </source>
</evidence>
<protein>
    <submittedName>
        <fullName evidence="2">Uncharacterized protein</fullName>
    </submittedName>
</protein>
<keyword evidence="3" id="KW-1185">Reference proteome</keyword>
<evidence type="ECO:0000313" key="2">
    <source>
        <dbReference type="EMBL" id="MED6115781.1"/>
    </source>
</evidence>
<sequence>MEVVEMVEGGALDAGLKAVRGSRGSGEERVVEELEARRAEGGGVEMEGAGGAEAAMAKQRQR</sequence>
<dbReference type="Proteomes" id="UP001341840">
    <property type="component" value="Unassembled WGS sequence"/>
</dbReference>
<evidence type="ECO:0000256" key="1">
    <source>
        <dbReference type="SAM" id="MobiDB-lite"/>
    </source>
</evidence>
<proteinExistence type="predicted"/>
<feature type="non-terminal residue" evidence="2">
    <location>
        <position position="62"/>
    </location>
</feature>
<feature type="compositionally biased region" description="Low complexity" evidence="1">
    <location>
        <begin position="52"/>
        <end position="62"/>
    </location>
</feature>
<organism evidence="2 3">
    <name type="scientific">Stylosanthes scabra</name>
    <dbReference type="NCBI Taxonomy" id="79078"/>
    <lineage>
        <taxon>Eukaryota</taxon>
        <taxon>Viridiplantae</taxon>
        <taxon>Streptophyta</taxon>
        <taxon>Embryophyta</taxon>
        <taxon>Tracheophyta</taxon>
        <taxon>Spermatophyta</taxon>
        <taxon>Magnoliopsida</taxon>
        <taxon>eudicotyledons</taxon>
        <taxon>Gunneridae</taxon>
        <taxon>Pentapetalae</taxon>
        <taxon>rosids</taxon>
        <taxon>fabids</taxon>
        <taxon>Fabales</taxon>
        <taxon>Fabaceae</taxon>
        <taxon>Papilionoideae</taxon>
        <taxon>50 kb inversion clade</taxon>
        <taxon>dalbergioids sensu lato</taxon>
        <taxon>Dalbergieae</taxon>
        <taxon>Pterocarpus clade</taxon>
        <taxon>Stylosanthes</taxon>
    </lineage>
</organism>
<name>A0ABU6QVX3_9FABA</name>
<dbReference type="EMBL" id="JASCZI010002043">
    <property type="protein sequence ID" value="MED6115781.1"/>
    <property type="molecule type" value="Genomic_DNA"/>
</dbReference>
<feature type="region of interest" description="Disordered" evidence="1">
    <location>
        <begin position="36"/>
        <end position="62"/>
    </location>
</feature>
<gene>
    <name evidence="2" type="ORF">PIB30_093994</name>
</gene>
<reference evidence="2 3" key="1">
    <citation type="journal article" date="2023" name="Plants (Basel)">
        <title>Bridging the Gap: Combining Genomics and Transcriptomics Approaches to Understand Stylosanthes scabra, an Orphan Legume from the Brazilian Caatinga.</title>
        <authorList>
            <person name="Ferreira-Neto J.R.C."/>
            <person name="da Silva M.D."/>
            <person name="Binneck E."/>
            <person name="de Melo N.F."/>
            <person name="da Silva R.H."/>
            <person name="de Melo A.L.T.M."/>
            <person name="Pandolfi V."/>
            <person name="Bustamante F.O."/>
            <person name="Brasileiro-Vidal A.C."/>
            <person name="Benko-Iseppon A.M."/>
        </authorList>
    </citation>
    <scope>NUCLEOTIDE SEQUENCE [LARGE SCALE GENOMIC DNA]</scope>
    <source>
        <tissue evidence="2">Leaves</tissue>
    </source>
</reference>
<feature type="compositionally biased region" description="Gly residues" evidence="1">
    <location>
        <begin position="41"/>
        <end position="51"/>
    </location>
</feature>
<comment type="caution">
    <text evidence="2">The sequence shown here is derived from an EMBL/GenBank/DDBJ whole genome shotgun (WGS) entry which is preliminary data.</text>
</comment>
<accession>A0ABU6QVX3</accession>